<dbReference type="GO" id="GO:0033044">
    <property type="term" value="P:regulation of chromosome organization"/>
    <property type="evidence" value="ECO:0007669"/>
    <property type="project" value="UniProtKB-ARBA"/>
</dbReference>
<evidence type="ECO:0000256" key="3">
    <source>
        <dbReference type="ARBA" id="ARBA00004607"/>
    </source>
</evidence>
<keyword evidence="20" id="KW-0458">Lysosome</keyword>
<evidence type="ECO:0000256" key="2">
    <source>
        <dbReference type="ARBA" id="ARBA00004604"/>
    </source>
</evidence>
<dbReference type="GO" id="GO:0044545">
    <property type="term" value="C:NSL complex"/>
    <property type="evidence" value="ECO:0007669"/>
    <property type="project" value="TreeGrafter"/>
</dbReference>
<dbReference type="GO" id="GO:0034451">
    <property type="term" value="C:centriolar satellite"/>
    <property type="evidence" value="ECO:0007669"/>
    <property type="project" value="UniProtKB-SubCell"/>
</dbReference>
<gene>
    <name evidence="26" type="ORF">V5799_030891</name>
</gene>
<keyword evidence="27" id="KW-1185">Reference proteome</keyword>
<dbReference type="GO" id="GO:0006281">
    <property type="term" value="P:DNA repair"/>
    <property type="evidence" value="ECO:0007669"/>
    <property type="project" value="UniProtKB-KW"/>
</dbReference>
<keyword evidence="11" id="KW-0832">Ubl conjugation</keyword>
<evidence type="ECO:0000256" key="6">
    <source>
        <dbReference type="ARBA" id="ARBA00022454"/>
    </source>
</evidence>
<sequence length="198" mass="22289">SSFIFSVPVREKGDDTLSFSDAEEAIEEEDLSGPQDEVLEHELYLVDRNAKREIRQLENELPKWQVLVDSVIGVTPADFDNQTLAVLRGRLVRYLMRSKEITIGRVTKDNAIDVDLSLEGPSWKVSRRQGVIKLRNTGEFIIANEGKRPIYIDGKPVMAGNKHKLNNNSVVEIAGLRFVFLVNQDLISVIRSEAPQSS</sequence>
<dbReference type="AlphaFoldDB" id="A0AAQ4ELU4"/>
<keyword evidence="15" id="KW-0175">Coiled coil</keyword>
<dbReference type="EMBL" id="JARKHS020013755">
    <property type="protein sequence ID" value="KAK8775764.1"/>
    <property type="molecule type" value="Genomic_DNA"/>
</dbReference>
<evidence type="ECO:0000256" key="12">
    <source>
        <dbReference type="ARBA" id="ARBA00022853"/>
    </source>
</evidence>
<dbReference type="SUPFAM" id="SSF49879">
    <property type="entry name" value="SMAD/FHA domain"/>
    <property type="match status" value="1"/>
</dbReference>
<evidence type="ECO:0000256" key="19">
    <source>
        <dbReference type="ARBA" id="ARBA00023212"/>
    </source>
</evidence>
<protein>
    <recommendedName>
        <fullName evidence="23">Microspherule protein 1</fullName>
    </recommendedName>
    <alternativeName>
        <fullName evidence="24">58 kDa microspherule protein</fullName>
    </alternativeName>
</protein>
<dbReference type="PROSITE" id="PS50006">
    <property type="entry name" value="FHA_DOMAIN"/>
    <property type="match status" value="1"/>
</dbReference>
<dbReference type="GO" id="GO:0071339">
    <property type="term" value="C:MLL1 complex"/>
    <property type="evidence" value="ECO:0007669"/>
    <property type="project" value="InterPro"/>
</dbReference>
<dbReference type="Gene3D" id="2.60.200.20">
    <property type="match status" value="1"/>
</dbReference>
<evidence type="ECO:0000256" key="21">
    <source>
        <dbReference type="ARBA" id="ARBA00023242"/>
    </source>
</evidence>
<keyword evidence="16" id="KW-0804">Transcription</keyword>
<evidence type="ECO:0000256" key="4">
    <source>
        <dbReference type="ARBA" id="ARBA00004629"/>
    </source>
</evidence>
<feature type="non-terminal residue" evidence="26">
    <location>
        <position position="1"/>
    </location>
</feature>
<keyword evidence="21" id="KW-0539">Nucleus</keyword>
<keyword evidence="8" id="KW-0597">Phosphoprotein</keyword>
<keyword evidence="13" id="KW-0007">Acetylation</keyword>
<evidence type="ECO:0000256" key="10">
    <source>
        <dbReference type="ARBA" id="ARBA00022838"/>
    </source>
</evidence>
<evidence type="ECO:0000256" key="15">
    <source>
        <dbReference type="ARBA" id="ARBA00023054"/>
    </source>
</evidence>
<dbReference type="GO" id="GO:0031011">
    <property type="term" value="C:Ino80 complex"/>
    <property type="evidence" value="ECO:0007669"/>
    <property type="project" value="InterPro"/>
</dbReference>
<dbReference type="PANTHER" id="PTHR13233:SF0">
    <property type="entry name" value="MICROSPHERULE PROTEIN 1"/>
    <property type="match status" value="1"/>
</dbReference>
<dbReference type="CDD" id="cd22687">
    <property type="entry name" value="FHA_MCRS1"/>
    <property type="match status" value="1"/>
</dbReference>
<dbReference type="Proteomes" id="UP001321473">
    <property type="component" value="Unassembled WGS sequence"/>
</dbReference>
<evidence type="ECO:0000259" key="25">
    <source>
        <dbReference type="PROSITE" id="PS50006"/>
    </source>
</evidence>
<dbReference type="InterPro" id="IPR025999">
    <property type="entry name" value="MCRS_N"/>
</dbReference>
<proteinExistence type="predicted"/>
<reference evidence="26 27" key="1">
    <citation type="journal article" date="2023" name="Arcadia Sci">
        <title>De novo assembly of a long-read Amblyomma americanum tick genome.</title>
        <authorList>
            <person name="Chou S."/>
            <person name="Poskanzer K.E."/>
            <person name="Rollins M."/>
            <person name="Thuy-Boun P.S."/>
        </authorList>
    </citation>
    <scope>NUCLEOTIDE SEQUENCE [LARGE SCALE GENOMIC DNA]</scope>
    <source>
        <strain evidence="26">F_SG_1</strain>
        <tissue evidence="26">Salivary glands</tissue>
    </source>
</reference>
<name>A0AAQ4ELU4_AMBAM</name>
<dbReference type="SMART" id="SM00240">
    <property type="entry name" value="FHA"/>
    <property type="match status" value="1"/>
</dbReference>
<dbReference type="InterPro" id="IPR008984">
    <property type="entry name" value="SMAD_FHA_dom_sf"/>
</dbReference>
<evidence type="ECO:0000256" key="23">
    <source>
        <dbReference type="ARBA" id="ARBA00068815"/>
    </source>
</evidence>
<organism evidence="26 27">
    <name type="scientific">Amblyomma americanum</name>
    <name type="common">Lone star tick</name>
    <dbReference type="NCBI Taxonomy" id="6943"/>
    <lineage>
        <taxon>Eukaryota</taxon>
        <taxon>Metazoa</taxon>
        <taxon>Ecdysozoa</taxon>
        <taxon>Arthropoda</taxon>
        <taxon>Chelicerata</taxon>
        <taxon>Arachnida</taxon>
        <taxon>Acari</taxon>
        <taxon>Parasitiformes</taxon>
        <taxon>Ixodida</taxon>
        <taxon>Ixodoidea</taxon>
        <taxon>Ixodidae</taxon>
        <taxon>Amblyomminae</taxon>
        <taxon>Amblyomma</taxon>
    </lineage>
</organism>
<keyword evidence="6" id="KW-0158">Chromosome</keyword>
<dbReference type="GO" id="GO:0000922">
    <property type="term" value="C:spindle pole"/>
    <property type="evidence" value="ECO:0007669"/>
    <property type="project" value="UniProtKB-SubCell"/>
</dbReference>
<keyword evidence="17" id="KW-0233">DNA recombination</keyword>
<comment type="caution">
    <text evidence="26">The sequence shown here is derived from an EMBL/GenBank/DDBJ whole genome shotgun (WGS) entry which is preliminary data.</text>
</comment>
<keyword evidence="18" id="KW-0234">DNA repair</keyword>
<keyword evidence="7" id="KW-0963">Cytoplasm</keyword>
<evidence type="ECO:0000256" key="1">
    <source>
        <dbReference type="ARBA" id="ARBA00004371"/>
    </source>
</evidence>
<dbReference type="InterPro" id="IPR037912">
    <property type="entry name" value="MCRS1"/>
</dbReference>
<evidence type="ECO:0000256" key="14">
    <source>
        <dbReference type="ARBA" id="ARBA00023015"/>
    </source>
</evidence>
<dbReference type="GO" id="GO:0006325">
    <property type="term" value="P:chromatin organization"/>
    <property type="evidence" value="ECO:0007669"/>
    <property type="project" value="UniProtKB-KW"/>
</dbReference>
<keyword evidence="19" id="KW-0206">Cytoskeleton</keyword>
<dbReference type="InterPro" id="IPR000253">
    <property type="entry name" value="FHA_dom"/>
</dbReference>
<keyword evidence="22" id="KW-0137">Centromere</keyword>
<evidence type="ECO:0000256" key="7">
    <source>
        <dbReference type="ARBA" id="ARBA00022490"/>
    </source>
</evidence>
<keyword evidence="10" id="KW-0995">Kinetochore</keyword>
<feature type="domain" description="FHA" evidence="25">
    <location>
        <begin position="101"/>
        <end position="157"/>
    </location>
</feature>
<evidence type="ECO:0000256" key="9">
    <source>
        <dbReference type="ARBA" id="ARBA00022763"/>
    </source>
</evidence>
<dbReference type="GO" id="GO:0002151">
    <property type="term" value="F:G-quadruplex RNA binding"/>
    <property type="evidence" value="ECO:0007669"/>
    <property type="project" value="InterPro"/>
</dbReference>
<dbReference type="Pfam" id="PF13325">
    <property type="entry name" value="MCRS_N"/>
    <property type="match status" value="1"/>
</dbReference>
<evidence type="ECO:0000256" key="16">
    <source>
        <dbReference type="ARBA" id="ARBA00023163"/>
    </source>
</evidence>
<dbReference type="GO" id="GO:0005730">
    <property type="term" value="C:nucleolus"/>
    <property type="evidence" value="ECO:0007669"/>
    <property type="project" value="UniProtKB-SubCell"/>
</dbReference>
<keyword evidence="9" id="KW-0227">DNA damage</keyword>
<dbReference type="GO" id="GO:0045944">
    <property type="term" value="P:positive regulation of transcription by RNA polymerase II"/>
    <property type="evidence" value="ECO:0007669"/>
    <property type="project" value="TreeGrafter"/>
</dbReference>
<evidence type="ECO:0000256" key="18">
    <source>
        <dbReference type="ARBA" id="ARBA00023204"/>
    </source>
</evidence>
<evidence type="ECO:0000256" key="13">
    <source>
        <dbReference type="ARBA" id="ARBA00022990"/>
    </source>
</evidence>
<dbReference type="Pfam" id="PF00498">
    <property type="entry name" value="FHA"/>
    <property type="match status" value="1"/>
</dbReference>
<evidence type="ECO:0000256" key="24">
    <source>
        <dbReference type="ARBA" id="ARBA00075730"/>
    </source>
</evidence>
<accession>A0AAQ4ELU4</accession>
<comment type="subcellular location">
    <subcellularLocation>
        <location evidence="4">Chromosome</location>
        <location evidence="4">Centromere</location>
        <location evidence="4">Kinetochore</location>
    </subcellularLocation>
    <subcellularLocation>
        <location evidence="3">Cytoplasm</location>
        <location evidence="3">Cytoskeleton</location>
        <location evidence="3">Microtubule organizing center</location>
        <location evidence="3">Centrosome</location>
        <location evidence="3">Centriolar satellite</location>
    </subcellularLocation>
    <subcellularLocation>
        <location evidence="5">Cytoplasm</location>
        <location evidence="5">Cytoskeleton</location>
        <location evidence="5">Spindle pole</location>
    </subcellularLocation>
    <subcellularLocation>
        <location evidence="1">Lysosome</location>
    </subcellularLocation>
    <subcellularLocation>
        <location evidence="2">Nucleus</location>
        <location evidence="2">Nucleolus</location>
    </subcellularLocation>
</comment>
<evidence type="ECO:0000256" key="8">
    <source>
        <dbReference type="ARBA" id="ARBA00022553"/>
    </source>
</evidence>
<evidence type="ECO:0000256" key="5">
    <source>
        <dbReference type="ARBA" id="ARBA00004647"/>
    </source>
</evidence>
<dbReference type="GO" id="GO:0051052">
    <property type="term" value="P:regulation of DNA metabolic process"/>
    <property type="evidence" value="ECO:0007669"/>
    <property type="project" value="UniProtKB-ARBA"/>
</dbReference>
<evidence type="ECO:0000256" key="11">
    <source>
        <dbReference type="ARBA" id="ARBA00022843"/>
    </source>
</evidence>
<dbReference type="GO" id="GO:0000776">
    <property type="term" value="C:kinetochore"/>
    <property type="evidence" value="ECO:0007669"/>
    <property type="project" value="UniProtKB-KW"/>
</dbReference>
<keyword evidence="12" id="KW-0156">Chromatin regulator</keyword>
<evidence type="ECO:0000256" key="22">
    <source>
        <dbReference type="ARBA" id="ARBA00023328"/>
    </source>
</evidence>
<dbReference type="GO" id="GO:0005764">
    <property type="term" value="C:lysosome"/>
    <property type="evidence" value="ECO:0007669"/>
    <property type="project" value="UniProtKB-SubCell"/>
</dbReference>
<evidence type="ECO:0000313" key="26">
    <source>
        <dbReference type="EMBL" id="KAK8775764.1"/>
    </source>
</evidence>
<keyword evidence="14" id="KW-0805">Transcription regulation</keyword>
<evidence type="ECO:0000256" key="20">
    <source>
        <dbReference type="ARBA" id="ARBA00023228"/>
    </source>
</evidence>
<evidence type="ECO:0000313" key="27">
    <source>
        <dbReference type="Proteomes" id="UP001321473"/>
    </source>
</evidence>
<dbReference type="GO" id="GO:0006310">
    <property type="term" value="P:DNA recombination"/>
    <property type="evidence" value="ECO:0007669"/>
    <property type="project" value="UniProtKB-KW"/>
</dbReference>
<dbReference type="PANTHER" id="PTHR13233">
    <property type="entry name" value="MICROSPHERULE PROTEIN 1"/>
    <property type="match status" value="1"/>
</dbReference>
<dbReference type="FunFam" id="2.60.200.20:FF:000007">
    <property type="entry name" value="microspherule protein 1 isoform X1"/>
    <property type="match status" value="1"/>
</dbReference>
<evidence type="ECO:0000256" key="17">
    <source>
        <dbReference type="ARBA" id="ARBA00023172"/>
    </source>
</evidence>